<sequence>MKRHHPDFILTAPLGLIQKPTVLIPPLTEGQQTTLTCTAPGLCSGSDPNITWTWRGAGEKDSHITGNITAFKTETVTQRHSSTLTFNPSTEHHGTKVTCKVIFTGNRTTEETVTLNVTYVKKLKISGSTTVREGDVLNLTCSAQSSLPAHITWTKLSTNKTLQDENKTESHLLIPNVTTEHSGQYICTATYLNNSLTENINVTVK</sequence>
<feature type="non-terminal residue" evidence="1">
    <location>
        <position position="205"/>
    </location>
</feature>
<comment type="caution">
    <text evidence="1">The sequence shown here is derived from an EMBL/GenBank/DDBJ whole genome shotgun (WGS) entry which is preliminary data.</text>
</comment>
<accession>A0ACB8W0T1</accession>
<name>A0ACB8W0T1_9TELE</name>
<dbReference type="EMBL" id="CM041546">
    <property type="protein sequence ID" value="KAI3361284.1"/>
    <property type="molecule type" value="Genomic_DNA"/>
</dbReference>
<protein>
    <submittedName>
        <fullName evidence="1">Uncharacterized protein</fullName>
    </submittedName>
</protein>
<reference evidence="1" key="1">
    <citation type="submission" date="2022-04" db="EMBL/GenBank/DDBJ databases">
        <title>Jade perch genome.</title>
        <authorList>
            <person name="Chao B."/>
        </authorList>
    </citation>
    <scope>NUCLEOTIDE SEQUENCE</scope>
    <source>
        <strain evidence="1">CB-2022</strain>
    </source>
</reference>
<evidence type="ECO:0000313" key="1">
    <source>
        <dbReference type="EMBL" id="KAI3361284.1"/>
    </source>
</evidence>
<evidence type="ECO:0000313" key="2">
    <source>
        <dbReference type="Proteomes" id="UP000831701"/>
    </source>
</evidence>
<gene>
    <name evidence="1" type="ORF">L3Q82_013458</name>
</gene>
<proteinExistence type="predicted"/>
<dbReference type="Proteomes" id="UP000831701">
    <property type="component" value="Chromosome 16"/>
</dbReference>
<organism evidence="1 2">
    <name type="scientific">Scortum barcoo</name>
    <name type="common">barcoo grunter</name>
    <dbReference type="NCBI Taxonomy" id="214431"/>
    <lineage>
        <taxon>Eukaryota</taxon>
        <taxon>Metazoa</taxon>
        <taxon>Chordata</taxon>
        <taxon>Craniata</taxon>
        <taxon>Vertebrata</taxon>
        <taxon>Euteleostomi</taxon>
        <taxon>Actinopterygii</taxon>
        <taxon>Neopterygii</taxon>
        <taxon>Teleostei</taxon>
        <taxon>Neoteleostei</taxon>
        <taxon>Acanthomorphata</taxon>
        <taxon>Eupercaria</taxon>
        <taxon>Centrarchiformes</taxon>
        <taxon>Terapontoidei</taxon>
        <taxon>Terapontidae</taxon>
        <taxon>Scortum</taxon>
    </lineage>
</organism>
<keyword evidence="2" id="KW-1185">Reference proteome</keyword>